<comment type="caution">
    <text evidence="1">The sequence shown here is derived from an EMBL/GenBank/DDBJ whole genome shotgun (WGS) entry which is preliminary data.</text>
</comment>
<evidence type="ECO:0000313" key="2">
    <source>
        <dbReference type="Proteomes" id="UP000321121"/>
    </source>
</evidence>
<reference evidence="1 2" key="1">
    <citation type="submission" date="2019-07" db="EMBL/GenBank/DDBJ databases">
        <title>Whole genome shotgun sequence of Halomonas halophila NBRC 102604.</title>
        <authorList>
            <person name="Hosoyama A."/>
            <person name="Uohara A."/>
            <person name="Ohji S."/>
            <person name="Ichikawa N."/>
        </authorList>
    </citation>
    <scope>NUCLEOTIDE SEQUENCE [LARGE SCALE GENOMIC DNA]</scope>
    <source>
        <strain evidence="1 2">NBRC 102604</strain>
    </source>
</reference>
<dbReference type="InterPro" id="IPR053841">
    <property type="entry name" value="MksE"/>
</dbReference>
<protein>
    <recommendedName>
        <fullName evidence="3">DUF4194 domain-containing protein</fullName>
    </recommendedName>
</protein>
<gene>
    <name evidence="1" type="ORF">HHA04nite_14500</name>
</gene>
<dbReference type="Pfam" id="PF21980">
    <property type="entry name" value="MksE"/>
    <property type="match status" value="1"/>
</dbReference>
<evidence type="ECO:0000313" key="1">
    <source>
        <dbReference type="EMBL" id="GEK72906.1"/>
    </source>
</evidence>
<dbReference type="EMBL" id="BJUS01000013">
    <property type="protein sequence ID" value="GEK72906.1"/>
    <property type="molecule type" value="Genomic_DNA"/>
</dbReference>
<name>A0ABQ0U407_9GAMM</name>
<proteinExistence type="predicted"/>
<sequence>MSEDMMSEHSTAERSMVELGPLLERLLAGDFLCAVSDDTAFRRLQDEATRERLDAYLRPLNRRLASNEEGSVYFLAWRQLDDTARDQLSRQLAETVGSLLPMLEWLQLVQEALGRDGPVSPGDVLKPADFSSRCEDNQGLRERLERLATDPFFGSQSEQLDAQIKQVFKRLRERGYLSQPHADRHYFIATAKIDYLIELVRFIRDEEQLPVDDQAPEAQERLL</sequence>
<accession>A0ABQ0U407</accession>
<evidence type="ECO:0008006" key="3">
    <source>
        <dbReference type="Google" id="ProtNLM"/>
    </source>
</evidence>
<keyword evidence="2" id="KW-1185">Reference proteome</keyword>
<organism evidence="1 2">
    <name type="scientific">Halomonas halophila</name>
    <dbReference type="NCBI Taxonomy" id="29573"/>
    <lineage>
        <taxon>Bacteria</taxon>
        <taxon>Pseudomonadati</taxon>
        <taxon>Pseudomonadota</taxon>
        <taxon>Gammaproteobacteria</taxon>
        <taxon>Oceanospirillales</taxon>
        <taxon>Halomonadaceae</taxon>
        <taxon>Halomonas</taxon>
    </lineage>
</organism>
<dbReference type="Proteomes" id="UP000321121">
    <property type="component" value="Unassembled WGS sequence"/>
</dbReference>